<dbReference type="PROSITE" id="PS00092">
    <property type="entry name" value="N6_MTASE"/>
    <property type="match status" value="1"/>
</dbReference>
<keyword evidence="1 3" id="KW-0489">Methyltransferase</keyword>
<dbReference type="InterPro" id="IPR004398">
    <property type="entry name" value="RNA_MeTrfase_RsmD"/>
</dbReference>
<dbReference type="PIRSF" id="PIRSF004553">
    <property type="entry name" value="CHP00095"/>
    <property type="match status" value="1"/>
</dbReference>
<dbReference type="PANTHER" id="PTHR43542:SF1">
    <property type="entry name" value="METHYLTRANSFERASE"/>
    <property type="match status" value="1"/>
</dbReference>
<dbReference type="EC" id="2.1.1.-" evidence="3"/>
<comment type="caution">
    <text evidence="3">The sequence shown here is derived from an EMBL/GenBank/DDBJ whole genome shotgun (WGS) entry which is preliminary data.</text>
</comment>
<sequence>MMEGSMALRVISGNYRKMALKSLSKDTTRPTTDKIKEALFNMIGPYFNGEQVLDLYSGSGALAIEAVSRGARSAVCVEKYYPALKVIQENIDLAKEEHKFITLKQSAQKALFQLANDNQTFDLVFLDPPYAKQTILQDIQRLLSLDLLRNGSQIVCETDKQVELPETIQTLQCVRKQNYGITKITIYRNEAEQ</sequence>
<dbReference type="GO" id="GO:0003676">
    <property type="term" value="F:nucleic acid binding"/>
    <property type="evidence" value="ECO:0007669"/>
    <property type="project" value="InterPro"/>
</dbReference>
<evidence type="ECO:0000256" key="1">
    <source>
        <dbReference type="ARBA" id="ARBA00022603"/>
    </source>
</evidence>
<dbReference type="Proteomes" id="UP000029381">
    <property type="component" value="Unassembled WGS sequence"/>
</dbReference>
<keyword evidence="4" id="KW-1185">Reference proteome</keyword>
<dbReference type="PANTHER" id="PTHR43542">
    <property type="entry name" value="METHYLTRANSFERASE"/>
    <property type="match status" value="1"/>
</dbReference>
<accession>A0A091C239</accession>
<dbReference type="InterPro" id="IPR002052">
    <property type="entry name" value="DNA_methylase_N6_adenine_CS"/>
</dbReference>
<dbReference type="PATRIC" id="fig|1302648.3.peg.1297"/>
<keyword evidence="2 3" id="KW-0808">Transferase</keyword>
<reference evidence="3 4" key="1">
    <citation type="submission" date="2014-08" db="EMBL/GenBank/DDBJ databases">
        <title>Genome sequence of Tetragenococcus muriaticus.</title>
        <authorList>
            <person name="Chuea-nongthon C."/>
            <person name="Rodtong S."/>
            <person name="Yongsawatdigul J."/>
            <person name="Steele J.L."/>
            <person name="Liu X.-y."/>
            <person name="Speers J."/>
            <person name="Glasner J.D."/>
            <person name="Neeno-Eckwall E.C."/>
        </authorList>
    </citation>
    <scope>NUCLEOTIDE SEQUENCE [LARGE SCALE GENOMIC DNA]</scope>
    <source>
        <strain evidence="3 4">3MR10-3</strain>
    </source>
</reference>
<evidence type="ECO:0000256" key="2">
    <source>
        <dbReference type="ARBA" id="ARBA00022679"/>
    </source>
</evidence>
<dbReference type="GO" id="GO:0052913">
    <property type="term" value="F:16S rRNA (guanine(966)-N(2))-methyltransferase activity"/>
    <property type="evidence" value="ECO:0007669"/>
    <property type="project" value="UniProtKB-EC"/>
</dbReference>
<gene>
    <name evidence="3" type="ORF">TMU3MR103_1330</name>
</gene>
<evidence type="ECO:0000313" key="3">
    <source>
        <dbReference type="EMBL" id="KFN90780.1"/>
    </source>
</evidence>
<dbReference type="SUPFAM" id="SSF53335">
    <property type="entry name" value="S-adenosyl-L-methionine-dependent methyltransferases"/>
    <property type="match status" value="1"/>
</dbReference>
<protein>
    <submittedName>
        <fullName evidence="3">16S rRNA guanine-N(2)-methyltransferase</fullName>
        <ecNumber evidence="3">2.1.1.-</ecNumber>
        <ecNumber evidence="3">2.1.1.171</ecNumber>
    </submittedName>
</protein>
<dbReference type="EC" id="2.1.1.171" evidence="3"/>
<dbReference type="AlphaFoldDB" id="A0A091C239"/>
<organism evidence="3 4">
    <name type="scientific">Tetragenococcus muriaticus 3MR10-3</name>
    <dbReference type="NCBI Taxonomy" id="1302648"/>
    <lineage>
        <taxon>Bacteria</taxon>
        <taxon>Bacillati</taxon>
        <taxon>Bacillota</taxon>
        <taxon>Bacilli</taxon>
        <taxon>Lactobacillales</taxon>
        <taxon>Enterococcaceae</taxon>
        <taxon>Tetragenococcus</taxon>
    </lineage>
</organism>
<evidence type="ECO:0000313" key="4">
    <source>
        <dbReference type="Proteomes" id="UP000029381"/>
    </source>
</evidence>
<dbReference type="EMBL" id="JPVT01000131">
    <property type="protein sequence ID" value="KFN90780.1"/>
    <property type="molecule type" value="Genomic_DNA"/>
</dbReference>
<dbReference type="CDD" id="cd02440">
    <property type="entry name" value="AdoMet_MTases"/>
    <property type="match status" value="1"/>
</dbReference>
<proteinExistence type="predicted"/>
<dbReference type="InterPro" id="IPR029063">
    <property type="entry name" value="SAM-dependent_MTases_sf"/>
</dbReference>
<dbReference type="NCBIfam" id="TIGR00095">
    <property type="entry name" value="16S rRNA (guanine(966)-N(2))-methyltransferase RsmD"/>
    <property type="match status" value="1"/>
</dbReference>
<dbReference type="Gene3D" id="3.40.50.150">
    <property type="entry name" value="Vaccinia Virus protein VP39"/>
    <property type="match status" value="1"/>
</dbReference>
<name>A0A091C239_9ENTE</name>
<dbReference type="Pfam" id="PF03602">
    <property type="entry name" value="Cons_hypoth95"/>
    <property type="match status" value="1"/>
</dbReference>